<proteinExistence type="predicted"/>
<evidence type="ECO:0008006" key="3">
    <source>
        <dbReference type="Google" id="ProtNLM"/>
    </source>
</evidence>
<feature type="non-terminal residue" evidence="2">
    <location>
        <position position="155"/>
    </location>
</feature>
<accession>A0A0A9W318</accession>
<keyword evidence="1" id="KW-0732">Signal</keyword>
<feature type="chain" id="PRO_5002070554" description="Protein quiver" evidence="1">
    <location>
        <begin position="24"/>
        <end position="155"/>
    </location>
</feature>
<dbReference type="EMBL" id="GBHO01042746">
    <property type="protein sequence ID" value="JAG00858.1"/>
    <property type="molecule type" value="Transcribed_RNA"/>
</dbReference>
<feature type="signal peptide" evidence="1">
    <location>
        <begin position="1"/>
        <end position="23"/>
    </location>
</feature>
<name>A0A0A9W318_LYGHE</name>
<dbReference type="AlphaFoldDB" id="A0A0A9W318"/>
<reference evidence="2" key="1">
    <citation type="journal article" date="2014" name="PLoS ONE">
        <title>Transcriptome-Based Identification of ABC Transporters in the Western Tarnished Plant Bug Lygus hesperus.</title>
        <authorList>
            <person name="Hull J.J."/>
            <person name="Chaney K."/>
            <person name="Geib S.M."/>
            <person name="Fabrick J.A."/>
            <person name="Brent C.S."/>
            <person name="Walsh D."/>
            <person name="Lavine L.C."/>
        </authorList>
    </citation>
    <scope>NUCLEOTIDE SEQUENCE</scope>
</reference>
<evidence type="ECO:0000256" key="1">
    <source>
        <dbReference type="SAM" id="SignalP"/>
    </source>
</evidence>
<gene>
    <name evidence="2" type="ORF">CM83_2615</name>
</gene>
<reference evidence="2" key="2">
    <citation type="submission" date="2014-07" db="EMBL/GenBank/DDBJ databases">
        <authorList>
            <person name="Hull J."/>
        </authorList>
    </citation>
    <scope>NUCLEOTIDE SEQUENCE</scope>
</reference>
<sequence>MNSRSLLFSIITWFICCRRLVQGLICMSCTSMVTPECQSLNYFLSYRPIFGECAKDTNFTAECALLLWKESHFGDRRPTFYVKRLCTHPTDEYDFCEAYQVLAVEMGYNQTGCQLCKSDRCNSKVIKYDGSGSDRHGLRFSVLTFTAVTVIHYFT</sequence>
<organism evidence="2">
    <name type="scientific">Lygus hesperus</name>
    <name type="common">Western plant bug</name>
    <dbReference type="NCBI Taxonomy" id="30085"/>
    <lineage>
        <taxon>Eukaryota</taxon>
        <taxon>Metazoa</taxon>
        <taxon>Ecdysozoa</taxon>
        <taxon>Arthropoda</taxon>
        <taxon>Hexapoda</taxon>
        <taxon>Insecta</taxon>
        <taxon>Pterygota</taxon>
        <taxon>Neoptera</taxon>
        <taxon>Paraneoptera</taxon>
        <taxon>Hemiptera</taxon>
        <taxon>Heteroptera</taxon>
        <taxon>Panheteroptera</taxon>
        <taxon>Cimicomorpha</taxon>
        <taxon>Miridae</taxon>
        <taxon>Mirini</taxon>
        <taxon>Lygus</taxon>
    </lineage>
</organism>
<protein>
    <recommendedName>
        <fullName evidence="3">Protein quiver</fullName>
    </recommendedName>
</protein>
<evidence type="ECO:0000313" key="2">
    <source>
        <dbReference type="EMBL" id="JAG00858.1"/>
    </source>
</evidence>